<gene>
    <name evidence="1" type="ORF">CLIB1444_09S05094</name>
</gene>
<sequence>MSYAEAAKSSGPIGAEKIPEPPTIEKSQPEGNIEVIPESKLSEFQTNDKQKIDLSKVKDFSKDVEKEIEEAKARGEDLLSKLYKNLKASFTKINSKVYDLGITTKTETVKFSEFALNELKNPVVVIQGLVGVSAIVAGYFGYLERHRVNYSNNLTLGIHASILTGLVLADGYLFNKFYPKYK</sequence>
<evidence type="ECO:0000313" key="1">
    <source>
        <dbReference type="EMBL" id="CAH6722507.1"/>
    </source>
</evidence>
<dbReference type="Proteomes" id="UP001152531">
    <property type="component" value="Unassembled WGS sequence"/>
</dbReference>
<proteinExistence type="predicted"/>
<name>A0ACA9YBQ6_9ASCO</name>
<dbReference type="EMBL" id="CALSDN010000009">
    <property type="protein sequence ID" value="CAH6722507.1"/>
    <property type="molecule type" value="Genomic_DNA"/>
</dbReference>
<protein>
    <submittedName>
        <fullName evidence="1">Uncharacterized protein</fullName>
    </submittedName>
</protein>
<organism evidence="1 2">
    <name type="scientific">[Candida] jaroonii</name>
    <dbReference type="NCBI Taxonomy" id="467808"/>
    <lineage>
        <taxon>Eukaryota</taxon>
        <taxon>Fungi</taxon>
        <taxon>Dikarya</taxon>
        <taxon>Ascomycota</taxon>
        <taxon>Saccharomycotina</taxon>
        <taxon>Pichiomycetes</taxon>
        <taxon>Debaryomycetaceae</taxon>
        <taxon>Yamadazyma</taxon>
    </lineage>
</organism>
<accession>A0ACA9YBQ6</accession>
<keyword evidence="2" id="KW-1185">Reference proteome</keyword>
<reference evidence="1" key="1">
    <citation type="submission" date="2022-06" db="EMBL/GenBank/DDBJ databases">
        <authorList>
            <person name="Legras J.-L."/>
            <person name="Devillers H."/>
            <person name="Grondin C."/>
        </authorList>
    </citation>
    <scope>NUCLEOTIDE SEQUENCE</scope>
    <source>
        <strain evidence="1">CLIB 1444</strain>
    </source>
</reference>
<evidence type="ECO:0000313" key="2">
    <source>
        <dbReference type="Proteomes" id="UP001152531"/>
    </source>
</evidence>
<comment type="caution">
    <text evidence="1">The sequence shown here is derived from an EMBL/GenBank/DDBJ whole genome shotgun (WGS) entry which is preliminary data.</text>
</comment>